<protein>
    <submittedName>
        <fullName evidence="1">Uncharacterized protein</fullName>
    </submittedName>
</protein>
<keyword evidence="2" id="KW-1185">Reference proteome</keyword>
<evidence type="ECO:0000313" key="2">
    <source>
        <dbReference type="Proteomes" id="UP000268623"/>
    </source>
</evidence>
<dbReference type="EMBL" id="QWDD01000001">
    <property type="protein sequence ID" value="RNJ49348.1"/>
    <property type="molecule type" value="Genomic_DNA"/>
</dbReference>
<evidence type="ECO:0000313" key="1">
    <source>
        <dbReference type="EMBL" id="RNJ49348.1"/>
    </source>
</evidence>
<gene>
    <name evidence="1" type="ORF">D1O30_06805</name>
</gene>
<sequence>MAVLDPLNDKFDVFSVALSDVAEVNAQTILKRTILPGANMSMTPNSDGTVTLAAVGGGGGGADGNAIFGSFGGAPPPSDTVGQNGDYTLDISANPMLVCGPKAGTWPTTLTPVYNAPTAAKAWVNFDGTTPVPTITSAYNVSSVTRYGTGRFQINFTNPLSAAGASAILTTSWASGWGCYAYFDTQSYPTTAITNYNARIMTSNSNVGNVDCPVNGVVIFQN</sequence>
<dbReference type="AlphaFoldDB" id="A0A3M9XQG9"/>
<dbReference type="OrthoDB" id="8101534at2"/>
<organism evidence="1 2">
    <name type="scientific">Methylocystis hirsuta</name>
    <dbReference type="NCBI Taxonomy" id="369798"/>
    <lineage>
        <taxon>Bacteria</taxon>
        <taxon>Pseudomonadati</taxon>
        <taxon>Pseudomonadota</taxon>
        <taxon>Alphaproteobacteria</taxon>
        <taxon>Hyphomicrobiales</taxon>
        <taxon>Methylocystaceae</taxon>
        <taxon>Methylocystis</taxon>
    </lineage>
</organism>
<comment type="caution">
    <text evidence="1">The sequence shown here is derived from an EMBL/GenBank/DDBJ whole genome shotgun (WGS) entry which is preliminary data.</text>
</comment>
<accession>A0A3M9XQG9</accession>
<reference evidence="1 2" key="1">
    <citation type="submission" date="2018-08" db="EMBL/GenBank/DDBJ databases">
        <title>Genome sequence of Methylocystis hirsuta CSC1, a methanotroph able to accumulate PHAs.</title>
        <authorList>
            <person name="Bordel S."/>
            <person name="Rodriguez E."/>
            <person name="Gancedo J."/>
            <person name="Munoz R."/>
        </authorList>
    </citation>
    <scope>NUCLEOTIDE SEQUENCE [LARGE SCALE GENOMIC DNA]</scope>
    <source>
        <strain evidence="1 2">CSC1</strain>
    </source>
</reference>
<dbReference type="RefSeq" id="WP_123175314.1">
    <property type="nucleotide sequence ID" value="NZ_QWDD01000001.1"/>
</dbReference>
<dbReference type="Proteomes" id="UP000268623">
    <property type="component" value="Unassembled WGS sequence"/>
</dbReference>
<proteinExistence type="predicted"/>
<name>A0A3M9XQG9_9HYPH</name>